<dbReference type="PROSITE" id="PS51000">
    <property type="entry name" value="HTH_DEOR_2"/>
    <property type="match status" value="1"/>
</dbReference>
<evidence type="ECO:0000313" key="6">
    <source>
        <dbReference type="Proteomes" id="UP000186341"/>
    </source>
</evidence>
<dbReference type="SUPFAM" id="SSF100950">
    <property type="entry name" value="NagB/RpiA/CoA transferase-like"/>
    <property type="match status" value="1"/>
</dbReference>
<dbReference type="PANTHER" id="PTHR30363:SF44">
    <property type="entry name" value="AGA OPERON TRANSCRIPTIONAL REPRESSOR-RELATED"/>
    <property type="match status" value="1"/>
</dbReference>
<reference evidence="5 6" key="1">
    <citation type="submission" date="2016-11" db="EMBL/GenBank/DDBJ databases">
        <title>Description of two novel members of the family Erysipelotrichaceae: Ileibacterium lipovorans gen. nov., sp. nov. and Dubosiella newyorkensis, gen. nov., sp. nov.</title>
        <authorList>
            <person name="Cox L.M."/>
            <person name="Sohn J."/>
            <person name="Tyrrell K.L."/>
            <person name="Citron D.M."/>
            <person name="Lawson P.A."/>
            <person name="Patel N.B."/>
            <person name="Iizumi T."/>
            <person name="Perez-Perez G.I."/>
            <person name="Goldstein E.J."/>
            <person name="Blaser M.J."/>
        </authorList>
    </citation>
    <scope>NUCLEOTIDE SEQUENCE [LARGE SCALE GENOMIC DNA]</scope>
    <source>
        <strain evidence="5 6">NYU-BL-A3</strain>
    </source>
</reference>
<proteinExistence type="predicted"/>
<dbReference type="Pfam" id="PF08220">
    <property type="entry name" value="HTH_DeoR"/>
    <property type="match status" value="1"/>
</dbReference>
<dbReference type="GO" id="GO:0003677">
    <property type="term" value="F:DNA binding"/>
    <property type="evidence" value="ECO:0007669"/>
    <property type="project" value="UniProtKB-KW"/>
</dbReference>
<dbReference type="SMART" id="SM00420">
    <property type="entry name" value="HTH_DEOR"/>
    <property type="match status" value="1"/>
</dbReference>
<dbReference type="GeneID" id="82201809"/>
<name>A0A1U7NJ40_9FIRM</name>
<dbReference type="InterPro" id="IPR036390">
    <property type="entry name" value="WH_DNA-bd_sf"/>
</dbReference>
<dbReference type="RefSeq" id="WP_075817559.1">
    <property type="nucleotide sequence ID" value="NZ_CAPNHH010000150.1"/>
</dbReference>
<evidence type="ECO:0000256" key="3">
    <source>
        <dbReference type="ARBA" id="ARBA00023163"/>
    </source>
</evidence>
<keyword evidence="3" id="KW-0804">Transcription</keyword>
<keyword evidence="1" id="KW-0805">Transcription regulation</keyword>
<dbReference type="PROSITE" id="PS00894">
    <property type="entry name" value="HTH_DEOR_1"/>
    <property type="match status" value="1"/>
</dbReference>
<dbReference type="InterPro" id="IPR050313">
    <property type="entry name" value="Carb_Metab_HTH_regulators"/>
</dbReference>
<dbReference type="InterPro" id="IPR037171">
    <property type="entry name" value="NagB/RpiA_transferase-like"/>
</dbReference>
<evidence type="ECO:0000256" key="1">
    <source>
        <dbReference type="ARBA" id="ARBA00023015"/>
    </source>
</evidence>
<dbReference type="Proteomes" id="UP000186341">
    <property type="component" value="Unassembled WGS sequence"/>
</dbReference>
<keyword evidence="2" id="KW-0238">DNA-binding</keyword>
<protein>
    <recommendedName>
        <fullName evidence="4">HTH deoR-type domain-containing protein</fullName>
    </recommendedName>
</protein>
<evidence type="ECO:0000313" key="5">
    <source>
        <dbReference type="EMBL" id="OLU42911.1"/>
    </source>
</evidence>
<dbReference type="GO" id="GO:0003700">
    <property type="term" value="F:DNA-binding transcription factor activity"/>
    <property type="evidence" value="ECO:0007669"/>
    <property type="project" value="InterPro"/>
</dbReference>
<dbReference type="Gene3D" id="1.10.10.10">
    <property type="entry name" value="Winged helix-like DNA-binding domain superfamily/Winged helix DNA-binding domain"/>
    <property type="match status" value="1"/>
</dbReference>
<dbReference type="PRINTS" id="PR00037">
    <property type="entry name" value="HTHLACR"/>
</dbReference>
<dbReference type="SUPFAM" id="SSF46785">
    <property type="entry name" value="Winged helix' DNA-binding domain"/>
    <property type="match status" value="1"/>
</dbReference>
<dbReference type="EMBL" id="MPJW01000033">
    <property type="protein sequence ID" value="OLU42911.1"/>
    <property type="molecule type" value="Genomic_DNA"/>
</dbReference>
<dbReference type="OrthoDB" id="9797223at2"/>
<evidence type="ECO:0000256" key="2">
    <source>
        <dbReference type="ARBA" id="ARBA00023125"/>
    </source>
</evidence>
<feature type="domain" description="HTH deoR-type" evidence="4">
    <location>
        <begin position="5"/>
        <end position="60"/>
    </location>
</feature>
<dbReference type="Pfam" id="PF00455">
    <property type="entry name" value="DeoRC"/>
    <property type="match status" value="1"/>
</dbReference>
<dbReference type="AlphaFoldDB" id="A0A1U7NJ40"/>
<sequence>MSKKKEERHLKIRQILMDHQEMKVSALAQMLQVTPETMRKDLDELENQNLIVREHGSAFLKSAISQLPAKIRSQEFPDEKRRITMRAIREIQNGNIIFLDDSSTIMNGLQMLRSKKDLTIVTTNLLIGMECTQLGFEVVLLGGKINPGNYNTYGALCHDDLSRFTFDLALLGTTGIKGSDSYMLNTLEEVSFHREVVKHSRKVLMLMHQEKMNETGNYPFLSFSEIPVLITNPLSKEDRNILKEVPKIIEV</sequence>
<organism evidence="5 6">
    <name type="scientific">Ileibacterium valens</name>
    <dbReference type="NCBI Taxonomy" id="1862668"/>
    <lineage>
        <taxon>Bacteria</taxon>
        <taxon>Bacillati</taxon>
        <taxon>Bacillota</taxon>
        <taxon>Erysipelotrichia</taxon>
        <taxon>Erysipelotrichales</taxon>
        <taxon>Erysipelotrichaceae</taxon>
        <taxon>Ileibacterium</taxon>
    </lineage>
</organism>
<dbReference type="PANTHER" id="PTHR30363">
    <property type="entry name" value="HTH-TYPE TRANSCRIPTIONAL REGULATOR SRLR-RELATED"/>
    <property type="match status" value="1"/>
</dbReference>
<accession>A0A1U7NJ40</accession>
<keyword evidence="6" id="KW-1185">Reference proteome</keyword>
<comment type="caution">
    <text evidence="5">The sequence shown here is derived from an EMBL/GenBank/DDBJ whole genome shotgun (WGS) entry which is preliminary data.</text>
</comment>
<dbReference type="InterPro" id="IPR036388">
    <property type="entry name" value="WH-like_DNA-bd_sf"/>
</dbReference>
<dbReference type="InterPro" id="IPR001034">
    <property type="entry name" value="DeoR_HTH"/>
</dbReference>
<dbReference type="InterPro" id="IPR018356">
    <property type="entry name" value="Tscrpt_reg_HTH_DeoR_CS"/>
</dbReference>
<evidence type="ECO:0000259" key="4">
    <source>
        <dbReference type="PROSITE" id="PS51000"/>
    </source>
</evidence>
<gene>
    <name evidence="5" type="ORF">BO222_00920</name>
</gene>
<dbReference type="InterPro" id="IPR014036">
    <property type="entry name" value="DeoR-like_C"/>
</dbReference>
<dbReference type="SMART" id="SM01134">
    <property type="entry name" value="DeoRC"/>
    <property type="match status" value="1"/>
</dbReference>